<sequence>MSALPPAPPEGLAPGGRFHAWRPSPGGTAAVFLDVDGTTLDTEPYASGAVVEAAQRASRAGVAVGFATGRLPRGLDVVRGQLASAAHGRAAGGPGPVDVVHNGAAVVRDGRVLQRWPLPRGAAHDLVRWCVREGVYAELYSGPRMFVTDRRPEAQVGWAEVSGEPDGDATELLVGASARLEVDKATLDVFEVHRTAEVTAALVGLGLHVEDSTAPFLPGVPVLNATAPGVTKGSALRWWARSSGTPLERVVAVGDGQNDLSMLTAVGTGVAMGQAAAPVREAAHLVSGPVDADGAATVLTLLADGRL</sequence>
<dbReference type="AlphaFoldDB" id="A0A5C8Z4V9"/>
<comment type="caution">
    <text evidence="1">The sequence shown here is derived from an EMBL/GenBank/DDBJ whole genome shotgun (WGS) entry which is preliminary data.</text>
</comment>
<dbReference type="Proteomes" id="UP000321234">
    <property type="component" value="Unassembled WGS sequence"/>
</dbReference>
<dbReference type="Gene3D" id="3.40.50.1000">
    <property type="entry name" value="HAD superfamily/HAD-like"/>
    <property type="match status" value="1"/>
</dbReference>
<dbReference type="SUPFAM" id="SSF56784">
    <property type="entry name" value="HAD-like"/>
    <property type="match status" value="1"/>
</dbReference>
<dbReference type="EMBL" id="VKAC01000016">
    <property type="protein sequence ID" value="TXR52228.1"/>
    <property type="molecule type" value="Genomic_DNA"/>
</dbReference>
<dbReference type="InterPro" id="IPR036412">
    <property type="entry name" value="HAD-like_sf"/>
</dbReference>
<protein>
    <submittedName>
        <fullName evidence="1">HAD family phosphatase</fullName>
    </submittedName>
</protein>
<gene>
    <name evidence="1" type="ORF">FMM08_20695</name>
</gene>
<evidence type="ECO:0000313" key="2">
    <source>
        <dbReference type="Proteomes" id="UP000321234"/>
    </source>
</evidence>
<reference evidence="1 2" key="1">
    <citation type="submission" date="2019-07" db="EMBL/GenBank/DDBJ databases">
        <title>Quadrisphaera sp. strain DD2A genome sequencing and assembly.</title>
        <authorList>
            <person name="Kim I."/>
        </authorList>
    </citation>
    <scope>NUCLEOTIDE SEQUENCE [LARGE SCALE GENOMIC DNA]</scope>
    <source>
        <strain evidence="1 2">DD2A</strain>
    </source>
</reference>
<dbReference type="RefSeq" id="WP_147928247.1">
    <property type="nucleotide sequence ID" value="NZ_VKAC01000016.1"/>
</dbReference>
<dbReference type="InterPro" id="IPR023214">
    <property type="entry name" value="HAD_sf"/>
</dbReference>
<evidence type="ECO:0000313" key="1">
    <source>
        <dbReference type="EMBL" id="TXR52228.1"/>
    </source>
</evidence>
<dbReference type="PANTHER" id="PTHR10000:SF8">
    <property type="entry name" value="HAD SUPERFAMILY HYDROLASE-LIKE, TYPE 3"/>
    <property type="match status" value="1"/>
</dbReference>
<dbReference type="PANTHER" id="PTHR10000">
    <property type="entry name" value="PHOSPHOSERINE PHOSPHATASE"/>
    <property type="match status" value="1"/>
</dbReference>
<dbReference type="Pfam" id="PF08282">
    <property type="entry name" value="Hydrolase_3"/>
    <property type="match status" value="1"/>
</dbReference>
<name>A0A5C8Z4V9_9ACTN</name>
<organism evidence="1 2">
    <name type="scientific">Quadrisphaera setariae</name>
    <dbReference type="NCBI Taxonomy" id="2593304"/>
    <lineage>
        <taxon>Bacteria</taxon>
        <taxon>Bacillati</taxon>
        <taxon>Actinomycetota</taxon>
        <taxon>Actinomycetes</taxon>
        <taxon>Kineosporiales</taxon>
        <taxon>Kineosporiaceae</taxon>
        <taxon>Quadrisphaera</taxon>
    </lineage>
</organism>
<keyword evidence="2" id="KW-1185">Reference proteome</keyword>
<dbReference type="PROSITE" id="PS01229">
    <property type="entry name" value="COF_2"/>
    <property type="match status" value="1"/>
</dbReference>
<dbReference type="OrthoDB" id="9805604at2"/>
<dbReference type="GO" id="GO:0000287">
    <property type="term" value="F:magnesium ion binding"/>
    <property type="evidence" value="ECO:0007669"/>
    <property type="project" value="TreeGrafter"/>
</dbReference>
<proteinExistence type="predicted"/>
<dbReference type="Gene3D" id="3.30.1240.10">
    <property type="match status" value="1"/>
</dbReference>
<dbReference type="GO" id="GO:0005829">
    <property type="term" value="C:cytosol"/>
    <property type="evidence" value="ECO:0007669"/>
    <property type="project" value="TreeGrafter"/>
</dbReference>
<dbReference type="GO" id="GO:0016791">
    <property type="term" value="F:phosphatase activity"/>
    <property type="evidence" value="ECO:0007669"/>
    <property type="project" value="TreeGrafter"/>
</dbReference>
<accession>A0A5C8Z4V9</accession>